<reference evidence="2 3" key="1">
    <citation type="submission" date="2019-02" db="EMBL/GenBank/DDBJ databases">
        <title>Deep-cultivation of Planctomycetes and their phenomic and genomic characterization uncovers novel biology.</title>
        <authorList>
            <person name="Wiegand S."/>
            <person name="Jogler M."/>
            <person name="Boedeker C."/>
            <person name="Pinto D."/>
            <person name="Vollmers J."/>
            <person name="Rivas-Marin E."/>
            <person name="Kohn T."/>
            <person name="Peeters S.H."/>
            <person name="Heuer A."/>
            <person name="Rast P."/>
            <person name="Oberbeckmann S."/>
            <person name="Bunk B."/>
            <person name="Jeske O."/>
            <person name="Meyerdierks A."/>
            <person name="Storesund J.E."/>
            <person name="Kallscheuer N."/>
            <person name="Luecker S."/>
            <person name="Lage O.M."/>
            <person name="Pohl T."/>
            <person name="Merkel B.J."/>
            <person name="Hornburger P."/>
            <person name="Mueller R.-W."/>
            <person name="Bruemmer F."/>
            <person name="Labrenz M."/>
            <person name="Spormann A.M."/>
            <person name="Op den Camp H."/>
            <person name="Overmann J."/>
            <person name="Amann R."/>
            <person name="Jetten M.S.M."/>
            <person name="Mascher T."/>
            <person name="Medema M.H."/>
            <person name="Devos D.P."/>
            <person name="Kaster A.-K."/>
            <person name="Ovreas L."/>
            <person name="Rohde M."/>
            <person name="Galperin M.Y."/>
            <person name="Jogler C."/>
        </authorList>
    </citation>
    <scope>NUCLEOTIDE SEQUENCE [LARGE SCALE GENOMIC DNA]</scope>
    <source>
        <strain evidence="2 3">TBK1r</strain>
    </source>
</reference>
<feature type="region of interest" description="Disordered" evidence="1">
    <location>
        <begin position="1"/>
        <end position="20"/>
    </location>
</feature>
<gene>
    <name evidence="2" type="ORF">TBK1r_67700</name>
</gene>
<organism evidence="2 3">
    <name type="scientific">Stieleria magnilauensis</name>
    <dbReference type="NCBI Taxonomy" id="2527963"/>
    <lineage>
        <taxon>Bacteria</taxon>
        <taxon>Pseudomonadati</taxon>
        <taxon>Planctomycetota</taxon>
        <taxon>Planctomycetia</taxon>
        <taxon>Pirellulales</taxon>
        <taxon>Pirellulaceae</taxon>
        <taxon>Stieleria</taxon>
    </lineage>
</organism>
<proteinExistence type="predicted"/>
<evidence type="ECO:0000313" key="3">
    <source>
        <dbReference type="Proteomes" id="UP000318081"/>
    </source>
</evidence>
<protein>
    <submittedName>
        <fullName evidence="2">Uncharacterized protein</fullName>
    </submittedName>
</protein>
<dbReference type="EMBL" id="CP036432">
    <property type="protein sequence ID" value="QDV87738.1"/>
    <property type="molecule type" value="Genomic_DNA"/>
</dbReference>
<name>A0ABX5Y0C4_9BACT</name>
<evidence type="ECO:0000313" key="2">
    <source>
        <dbReference type="EMBL" id="QDV87738.1"/>
    </source>
</evidence>
<keyword evidence="3" id="KW-1185">Reference proteome</keyword>
<dbReference type="Proteomes" id="UP000318081">
    <property type="component" value="Chromosome"/>
</dbReference>
<evidence type="ECO:0000256" key="1">
    <source>
        <dbReference type="SAM" id="MobiDB-lite"/>
    </source>
</evidence>
<accession>A0ABX5Y0C4</accession>
<sequence>MQPCDGNPLSDDELSSGARAPTFFGNLNRLRTSTIKGGWQQAWRKAFVPPLCRLASGIRQSAGNSRFLMGFVAVAFVDGR</sequence>